<evidence type="ECO:0000259" key="1">
    <source>
        <dbReference type="Pfam" id="PF13468"/>
    </source>
</evidence>
<sequence length="268" mass="29303">MAAEIQPQPLIDHLVVLVSHATLLKLPDQLQDSFVVAPGGTHTGGATLNKLILFQDGFYVELIAFAETVDPEKRKNHRWGRLEENQIIDFAYSLTDERDFKAVQQRVEQAGTPIRYSDPIAGGRTTDDGTVLKWAVAEALDESRHELHPGKLPFWCLDRTPRKLRVPFQSDPEKTQHPSGASGISSLSITVDSRELGALSQVYDAIHDSHGSTNTWHFGIPSGDATAKHALSLSGKDRASGVTIVLRGNNSSPAKVEIVPGVIFELES</sequence>
<name>A0AAJ0CHC0_9HYPO</name>
<dbReference type="AlphaFoldDB" id="A0AAJ0CHC0"/>
<gene>
    <name evidence="2" type="ORF">QQS21_009208</name>
</gene>
<dbReference type="Pfam" id="PF13468">
    <property type="entry name" value="Glyoxalase_3"/>
    <property type="match status" value="1"/>
</dbReference>
<proteinExistence type="predicted"/>
<protein>
    <recommendedName>
        <fullName evidence="1">Glyoxalase-like domain-containing protein</fullName>
    </recommendedName>
</protein>
<dbReference type="Gene3D" id="3.10.180.10">
    <property type="entry name" value="2,3-Dihydroxybiphenyl 1,2-Dioxygenase, domain 1"/>
    <property type="match status" value="1"/>
</dbReference>
<feature type="domain" description="Glyoxalase-like" evidence="1">
    <location>
        <begin position="11"/>
        <end position="195"/>
    </location>
</feature>
<evidence type="ECO:0000313" key="3">
    <source>
        <dbReference type="Proteomes" id="UP001251528"/>
    </source>
</evidence>
<dbReference type="PANTHER" id="PTHR40265">
    <property type="entry name" value="BLL2707 PROTEIN"/>
    <property type="match status" value="1"/>
</dbReference>
<dbReference type="Proteomes" id="UP001251528">
    <property type="component" value="Unassembled WGS sequence"/>
</dbReference>
<dbReference type="InterPro" id="IPR025870">
    <property type="entry name" value="Glyoxalase-like_dom"/>
</dbReference>
<reference evidence="2" key="1">
    <citation type="submission" date="2023-06" db="EMBL/GenBank/DDBJ databases">
        <title>Conoideocrella luteorostrata (Hypocreales: Clavicipitaceae), a potential biocontrol fungus for elongate hemlock scale in United States Christmas tree production areas.</title>
        <authorList>
            <person name="Barrett H."/>
            <person name="Lovett B."/>
            <person name="Macias A.M."/>
            <person name="Stajich J.E."/>
            <person name="Kasson M.T."/>
        </authorList>
    </citation>
    <scope>NUCLEOTIDE SEQUENCE</scope>
    <source>
        <strain evidence="2">ARSEF 14590</strain>
    </source>
</reference>
<dbReference type="EMBL" id="JASWJB010000229">
    <property type="protein sequence ID" value="KAK2593078.1"/>
    <property type="molecule type" value="Genomic_DNA"/>
</dbReference>
<organism evidence="2 3">
    <name type="scientific">Conoideocrella luteorostrata</name>
    <dbReference type="NCBI Taxonomy" id="1105319"/>
    <lineage>
        <taxon>Eukaryota</taxon>
        <taxon>Fungi</taxon>
        <taxon>Dikarya</taxon>
        <taxon>Ascomycota</taxon>
        <taxon>Pezizomycotina</taxon>
        <taxon>Sordariomycetes</taxon>
        <taxon>Hypocreomycetidae</taxon>
        <taxon>Hypocreales</taxon>
        <taxon>Clavicipitaceae</taxon>
        <taxon>Conoideocrella</taxon>
    </lineage>
</organism>
<comment type="caution">
    <text evidence="2">The sequence shown here is derived from an EMBL/GenBank/DDBJ whole genome shotgun (WGS) entry which is preliminary data.</text>
</comment>
<accession>A0AAJ0CHC0</accession>
<dbReference type="InterPro" id="IPR029068">
    <property type="entry name" value="Glyas_Bleomycin-R_OHBP_Dase"/>
</dbReference>
<keyword evidence="3" id="KW-1185">Reference proteome</keyword>
<evidence type="ECO:0000313" key="2">
    <source>
        <dbReference type="EMBL" id="KAK2593078.1"/>
    </source>
</evidence>
<dbReference type="PANTHER" id="PTHR40265:SF1">
    <property type="entry name" value="GLYOXALASE-LIKE DOMAIN-CONTAINING PROTEIN"/>
    <property type="match status" value="1"/>
</dbReference>